<dbReference type="RefSeq" id="WP_006702713.1">
    <property type="nucleotide sequence ID" value="NZ_KI391971.1"/>
</dbReference>
<proteinExistence type="predicted"/>
<evidence type="ECO:0000313" key="3">
    <source>
        <dbReference type="Proteomes" id="UP000002939"/>
    </source>
</evidence>
<evidence type="ECO:0000313" key="2">
    <source>
        <dbReference type="EMBL" id="EEW93557.1"/>
    </source>
</evidence>
<feature type="transmembrane region" description="Helical" evidence="1">
    <location>
        <begin position="277"/>
        <end position="298"/>
    </location>
</feature>
<comment type="caution">
    <text evidence="2">The sequence shown here is derived from an EMBL/GenBank/DDBJ whole genome shotgun (WGS) entry which is preliminary data.</text>
</comment>
<dbReference type="eggNOG" id="ENOG5032SC9">
    <property type="taxonomic scope" value="Bacteria"/>
</dbReference>
<feature type="transmembrane region" description="Helical" evidence="1">
    <location>
        <begin position="169"/>
        <end position="193"/>
    </location>
</feature>
<feature type="transmembrane region" description="Helical" evidence="1">
    <location>
        <begin position="214"/>
        <end position="243"/>
    </location>
</feature>
<dbReference type="STRING" id="626369.HMPREF0446_00439"/>
<dbReference type="OrthoDB" id="2209079at2"/>
<feature type="transmembrane region" description="Helical" evidence="1">
    <location>
        <begin position="360"/>
        <end position="379"/>
    </location>
</feature>
<name>D0BKF4_9LACT</name>
<accession>D0BKF4</accession>
<reference evidence="2" key="1">
    <citation type="submission" date="2009-09" db="EMBL/GenBank/DDBJ databases">
        <authorList>
            <consortium name="The Broad Institute Genome Sequencing Platform"/>
            <person name="Ward D."/>
            <person name="Feldgarden M."/>
            <person name="Earl A."/>
            <person name="Young S.K."/>
            <person name="Zeng Q."/>
            <person name="Koehrsen M."/>
            <person name="Alvarado L."/>
            <person name="Berlin A."/>
            <person name="Bochicchio J."/>
            <person name="Borenstein D."/>
            <person name="Chapman S.B."/>
            <person name="Chen Z."/>
            <person name="Engels R."/>
            <person name="Freedman E."/>
            <person name="Gellesch M."/>
            <person name="Goldberg J."/>
            <person name="Griggs A."/>
            <person name="Gujja S."/>
            <person name="Heilman E."/>
            <person name="Heiman D."/>
            <person name="Hepburn T."/>
            <person name="Howarth C."/>
            <person name="Jen D."/>
            <person name="Larson L."/>
            <person name="Lewis B."/>
            <person name="Mehta T."/>
            <person name="Park D."/>
            <person name="Pearson M."/>
            <person name="Roberts A."/>
            <person name="Saif S."/>
            <person name="Shea T."/>
            <person name="Shenoy N."/>
            <person name="Sisk P."/>
            <person name="Stolte C."/>
            <person name="Sykes S."/>
            <person name="Thomson T."/>
            <person name="Walk T."/>
            <person name="White J."/>
            <person name="Yandava C."/>
            <person name="Sibley C.D."/>
            <person name="Field T.R."/>
            <person name="Grinwis M."/>
            <person name="Eshaghurshan C.S."/>
            <person name="Surette M.G."/>
            <person name="Haas B."/>
            <person name="Nusbaum C."/>
            <person name="Birren B."/>
        </authorList>
    </citation>
    <scope>NUCLEOTIDE SEQUENCE [LARGE SCALE GENOMIC DNA]</scope>
    <source>
        <strain evidence="2">ATCC 700633</strain>
    </source>
</reference>
<dbReference type="AlphaFoldDB" id="D0BKF4"/>
<reference evidence="2" key="2">
    <citation type="submission" date="2011-10" db="EMBL/GenBank/DDBJ databases">
        <title>The Genome Sequence of Granulicatella elegans ATCC 700633.</title>
        <authorList>
            <consortium name="The Broad Institute Genome Sequencing Platform"/>
            <consortium name="The Broad Institute Genome Sequencing Center for Infectious Disease"/>
            <person name="Earl A."/>
            <person name="Ward D."/>
            <person name="Feldgarden M."/>
            <person name="Gevers D."/>
            <person name="Sibley C.D."/>
            <person name="Field T.R."/>
            <person name="Grinwis M."/>
            <person name="Eshaghurshan C.S."/>
            <person name="Surette M.G."/>
            <person name="Young S.K."/>
            <person name="Zeng Q."/>
            <person name="Gargeya S."/>
            <person name="Fitzgerald M."/>
            <person name="Haas B."/>
            <person name="Abouelleil A."/>
            <person name="Alvarado L."/>
            <person name="Arachchi H.M."/>
            <person name="Berlin A."/>
            <person name="Brown A."/>
            <person name="Chapman S.B."/>
            <person name="Chen Z."/>
            <person name="Dunbar C."/>
            <person name="Freedman E."/>
            <person name="Gearin G."/>
            <person name="Goldberg J."/>
            <person name="Griggs A."/>
            <person name="Gujja S."/>
            <person name="Heiman D."/>
            <person name="Howarth C."/>
            <person name="Larson L."/>
            <person name="Lui A."/>
            <person name="MacDonald P.J.P."/>
            <person name="Montmayeur A."/>
            <person name="Murphy C."/>
            <person name="Neiman D."/>
            <person name="Pearson M."/>
            <person name="Priest M."/>
            <person name="Roberts A."/>
            <person name="Saif S."/>
            <person name="Shea T."/>
            <person name="Shenoy N."/>
            <person name="Sisk P."/>
            <person name="Stolte C."/>
            <person name="Sykes S."/>
            <person name="Wortman J."/>
            <person name="Nusbaum C."/>
            <person name="Birren B."/>
        </authorList>
    </citation>
    <scope>NUCLEOTIDE SEQUENCE [LARGE SCALE GENOMIC DNA]</scope>
    <source>
        <strain evidence="2">ATCC 700633</strain>
    </source>
</reference>
<sequence length="393" mass="44935">MKHFSLFLVKKVFKSRLNVIIVALLAIVISIAFYLNSRTAQNLSLESQLQSNIVKNEQMIKENEDTLSKETDSESEKYQFTKNNLELNQNKLEKRKEILSLLEQQKWKEAYYLQAKYEEKIFGIISKESYSSSESKQAVYREWKVYEALYPLNIKAHLLDFPTYGIDQVVWTLTTIIPTLFLISIIFILTQLFTDRFKGNLDTAKLLPFSKVKFAISSLGVGVVYVMAVFIAICGISLILGIFNQGLGTLEYPFPIFDLVKQEIVIVKIQDILFRSLALEFLVFIVIVEVVYLISFFFKQKTVALFISLISIGGLVFGINVIEPLQRVAHIIPFTYLRSVEILTGRLPQNIHNAQLSGSMGLTIIPIIMIILFICILLLEKMKGLSIKNFSNK</sequence>
<keyword evidence="1" id="KW-0472">Membrane</keyword>
<feature type="transmembrane region" description="Helical" evidence="1">
    <location>
        <begin position="17"/>
        <end position="35"/>
    </location>
</feature>
<keyword evidence="3" id="KW-1185">Reference proteome</keyword>
<organism evidence="2 3">
    <name type="scientific">Granulicatella elegans ATCC 700633</name>
    <dbReference type="NCBI Taxonomy" id="626369"/>
    <lineage>
        <taxon>Bacteria</taxon>
        <taxon>Bacillati</taxon>
        <taxon>Bacillota</taxon>
        <taxon>Bacilli</taxon>
        <taxon>Lactobacillales</taxon>
        <taxon>Carnobacteriaceae</taxon>
        <taxon>Granulicatella</taxon>
    </lineage>
</organism>
<protein>
    <recommendedName>
        <fullName evidence="4">ABC-2 family transporter protein</fullName>
    </recommendedName>
</protein>
<feature type="transmembrane region" description="Helical" evidence="1">
    <location>
        <begin position="303"/>
        <end position="322"/>
    </location>
</feature>
<dbReference type="EMBL" id="ACRF02000013">
    <property type="protein sequence ID" value="EEW93557.1"/>
    <property type="molecule type" value="Genomic_DNA"/>
</dbReference>
<keyword evidence="1" id="KW-0812">Transmembrane</keyword>
<keyword evidence="1" id="KW-1133">Transmembrane helix</keyword>
<dbReference type="HOGENOM" id="CLU_058398_0_0_9"/>
<evidence type="ECO:0008006" key="4">
    <source>
        <dbReference type="Google" id="ProtNLM"/>
    </source>
</evidence>
<gene>
    <name evidence="2" type="ORF">HMPREF0446_00439</name>
</gene>
<evidence type="ECO:0000256" key="1">
    <source>
        <dbReference type="SAM" id="Phobius"/>
    </source>
</evidence>
<dbReference type="Proteomes" id="UP000002939">
    <property type="component" value="Unassembled WGS sequence"/>
</dbReference>